<reference evidence="2 3" key="1">
    <citation type="journal article" date="2015" name="Infect. Genet. Evol.">
        <title>Genomic sequences of six botulinum neurotoxin-producing strains representing three clostridial species illustrate the mobility and diversity of botulinum neurotoxin genes.</title>
        <authorList>
            <person name="Smith T.J."/>
            <person name="Hill K.K."/>
            <person name="Xie G."/>
            <person name="Foley B.T."/>
            <person name="Williamson C.H."/>
            <person name="Foster J.T."/>
            <person name="Johnson S.L."/>
            <person name="Chertkov O."/>
            <person name="Teshima H."/>
            <person name="Gibbons H.S."/>
            <person name="Johnsky L.A."/>
            <person name="Karavis M.A."/>
            <person name="Smith L.A."/>
        </authorList>
    </citation>
    <scope>NUCLEOTIDE SEQUENCE [LARGE SCALE GENOMIC DNA]</scope>
    <source>
        <strain evidence="2 3">CDC 2741</strain>
    </source>
</reference>
<dbReference type="EMBL" id="AYSO01000019">
    <property type="protein sequence ID" value="KIE45343.1"/>
    <property type="molecule type" value="Genomic_DNA"/>
</dbReference>
<evidence type="ECO:0000256" key="1">
    <source>
        <dbReference type="SAM" id="Phobius"/>
    </source>
</evidence>
<dbReference type="STRING" id="29341.RSJ17_20445"/>
<protein>
    <submittedName>
        <fullName evidence="2">Putative membrane protein</fullName>
    </submittedName>
</protein>
<accession>A0A0C1U1G6</accession>
<proteinExistence type="predicted"/>
<dbReference type="Proteomes" id="UP000031366">
    <property type="component" value="Unassembled WGS sequence"/>
</dbReference>
<name>A0A0C1U1G6_9CLOT</name>
<feature type="transmembrane region" description="Helical" evidence="1">
    <location>
        <begin position="189"/>
        <end position="208"/>
    </location>
</feature>
<feature type="transmembrane region" description="Helical" evidence="1">
    <location>
        <begin position="220"/>
        <end position="237"/>
    </location>
</feature>
<feature type="transmembrane region" description="Helical" evidence="1">
    <location>
        <begin position="128"/>
        <end position="152"/>
    </location>
</feature>
<dbReference type="AlphaFoldDB" id="A0A0C1U1G6"/>
<evidence type="ECO:0000313" key="3">
    <source>
        <dbReference type="Proteomes" id="UP000031366"/>
    </source>
</evidence>
<evidence type="ECO:0000313" key="2">
    <source>
        <dbReference type="EMBL" id="KIE45343.1"/>
    </source>
</evidence>
<keyword evidence="3" id="KW-1185">Reference proteome</keyword>
<feature type="transmembrane region" description="Helical" evidence="1">
    <location>
        <begin position="85"/>
        <end position="107"/>
    </location>
</feature>
<gene>
    <name evidence="2" type="ORF">U732_2761</name>
</gene>
<dbReference type="OrthoDB" id="1911369at2"/>
<keyword evidence="1" id="KW-1133">Transmembrane helix</keyword>
<keyword evidence="1" id="KW-0472">Membrane</keyword>
<comment type="caution">
    <text evidence="2">The sequence shown here is derived from an EMBL/GenBank/DDBJ whole genome shotgun (WGS) entry which is preliminary data.</text>
</comment>
<feature type="transmembrane region" description="Helical" evidence="1">
    <location>
        <begin position="50"/>
        <end position="73"/>
    </location>
</feature>
<keyword evidence="1" id="KW-0812">Transmembrane</keyword>
<dbReference type="RefSeq" id="WP_039635376.1">
    <property type="nucleotide sequence ID" value="NZ_AYSO01000019.1"/>
</dbReference>
<sequence>MNKEKFHIEMPDDLEIEAQIKTIINKGIKPKESFYSHLKNMYRQIGFKHLFHDIGEISFLIILILPILISLTVDISKNPNMEYEVIYSLIFMISPILYLIMSLFSFVNTKQKGTYEIEMVCKYNIYQLAALRMLIFSIICIIANGIYIYGIFLRYEQINFLKGFMISVTALFLFSTIFLYLITKIGSGFTKYFVIGGWIFINLALSIFNMNFYNKLLMNIPTYVYLIVIIACGCSYIKSLKKLITFRTIKGVF</sequence>
<feature type="transmembrane region" description="Helical" evidence="1">
    <location>
        <begin position="164"/>
        <end position="182"/>
    </location>
</feature>
<organism evidence="2 3">
    <name type="scientific">Clostridium argentinense CDC 2741</name>
    <dbReference type="NCBI Taxonomy" id="1418104"/>
    <lineage>
        <taxon>Bacteria</taxon>
        <taxon>Bacillati</taxon>
        <taxon>Bacillota</taxon>
        <taxon>Clostridia</taxon>
        <taxon>Eubacteriales</taxon>
        <taxon>Clostridiaceae</taxon>
        <taxon>Clostridium</taxon>
    </lineage>
</organism>